<sequence>SEEFVSAIEPKYNKQKTASTPTVTQTVSRKADNQQPTSPPTVTQTVLRNDTQFTLVNPNPEIVTFEQVDRVIMKANLKSKTNTAIGINPVINDGIYLLEFKYENIVANMPQGPGIVKASYVIPKECEPWENKSTEVTQNMICLDTRGGEVMYKGQGKRGNPPYRCGQKIGMELDMGKKTLHFFFDDKQLPIYVSGINEPVRFFVHMREKGESFTILSFQHLTGTISKSVPMEKAVDF</sequence>
<dbReference type="InterPro" id="IPR043136">
    <property type="entry name" value="B30.2/SPRY_sf"/>
</dbReference>
<feature type="non-terminal residue" evidence="2">
    <location>
        <position position="1"/>
    </location>
</feature>
<accession>A0A5J4UXJ0</accession>
<evidence type="ECO:0000256" key="1">
    <source>
        <dbReference type="SAM" id="MobiDB-lite"/>
    </source>
</evidence>
<dbReference type="Gene3D" id="2.60.120.920">
    <property type="match status" value="1"/>
</dbReference>
<dbReference type="EMBL" id="SNRW01011224">
    <property type="protein sequence ID" value="KAA6375446.1"/>
    <property type="molecule type" value="Genomic_DNA"/>
</dbReference>
<gene>
    <name evidence="2" type="ORF">EZS28_029027</name>
</gene>
<reference evidence="2 3" key="1">
    <citation type="submission" date="2019-03" db="EMBL/GenBank/DDBJ databases">
        <title>Single cell metagenomics reveals metabolic interactions within the superorganism composed of flagellate Streblomastix strix and complex community of Bacteroidetes bacteria on its surface.</title>
        <authorList>
            <person name="Treitli S.C."/>
            <person name="Kolisko M."/>
            <person name="Husnik F."/>
            <person name="Keeling P."/>
            <person name="Hampl V."/>
        </authorList>
    </citation>
    <scope>NUCLEOTIDE SEQUENCE [LARGE SCALE GENOMIC DNA]</scope>
    <source>
        <strain evidence="2">ST1C</strain>
    </source>
</reference>
<dbReference type="SUPFAM" id="SSF49899">
    <property type="entry name" value="Concanavalin A-like lectins/glucanases"/>
    <property type="match status" value="1"/>
</dbReference>
<evidence type="ECO:0008006" key="4">
    <source>
        <dbReference type="Google" id="ProtNLM"/>
    </source>
</evidence>
<dbReference type="AlphaFoldDB" id="A0A5J4UXJ0"/>
<name>A0A5J4UXJ0_9EUKA</name>
<proteinExistence type="predicted"/>
<feature type="compositionally biased region" description="Polar residues" evidence="1">
    <location>
        <begin position="15"/>
        <end position="28"/>
    </location>
</feature>
<evidence type="ECO:0000313" key="3">
    <source>
        <dbReference type="Proteomes" id="UP000324800"/>
    </source>
</evidence>
<feature type="region of interest" description="Disordered" evidence="1">
    <location>
        <begin position="1"/>
        <end position="41"/>
    </location>
</feature>
<organism evidence="2 3">
    <name type="scientific">Streblomastix strix</name>
    <dbReference type="NCBI Taxonomy" id="222440"/>
    <lineage>
        <taxon>Eukaryota</taxon>
        <taxon>Metamonada</taxon>
        <taxon>Preaxostyla</taxon>
        <taxon>Oxymonadida</taxon>
        <taxon>Streblomastigidae</taxon>
        <taxon>Streblomastix</taxon>
    </lineage>
</organism>
<evidence type="ECO:0000313" key="2">
    <source>
        <dbReference type="EMBL" id="KAA6375446.1"/>
    </source>
</evidence>
<comment type="caution">
    <text evidence="2">The sequence shown here is derived from an EMBL/GenBank/DDBJ whole genome shotgun (WGS) entry which is preliminary data.</text>
</comment>
<dbReference type="OrthoDB" id="5951542at2759"/>
<dbReference type="Proteomes" id="UP000324800">
    <property type="component" value="Unassembled WGS sequence"/>
</dbReference>
<protein>
    <recommendedName>
        <fullName evidence="4">B30.2/SPRY domain-containing protein</fullName>
    </recommendedName>
</protein>
<dbReference type="InterPro" id="IPR013320">
    <property type="entry name" value="ConA-like_dom_sf"/>
</dbReference>